<reference evidence="2" key="1">
    <citation type="submission" date="2017-02" db="UniProtKB">
        <authorList>
            <consortium name="WormBaseParasite"/>
        </authorList>
    </citation>
    <scope>IDENTIFICATION</scope>
</reference>
<name>A0A0N5B219_STREA</name>
<evidence type="ECO:0000313" key="1">
    <source>
        <dbReference type="Proteomes" id="UP000046392"/>
    </source>
</evidence>
<protein>
    <submittedName>
        <fullName evidence="2">Transposase</fullName>
    </submittedName>
</protein>
<dbReference type="Proteomes" id="UP000046392">
    <property type="component" value="Unplaced"/>
</dbReference>
<keyword evidence="1" id="KW-1185">Reference proteome</keyword>
<dbReference type="AlphaFoldDB" id="A0A0N5B219"/>
<organism evidence="1 2">
    <name type="scientific">Strongyloides papillosus</name>
    <name type="common">Intestinal threadworm</name>
    <dbReference type="NCBI Taxonomy" id="174720"/>
    <lineage>
        <taxon>Eukaryota</taxon>
        <taxon>Metazoa</taxon>
        <taxon>Ecdysozoa</taxon>
        <taxon>Nematoda</taxon>
        <taxon>Chromadorea</taxon>
        <taxon>Rhabditida</taxon>
        <taxon>Tylenchina</taxon>
        <taxon>Panagrolaimomorpha</taxon>
        <taxon>Strongyloidoidea</taxon>
        <taxon>Strongyloididae</taxon>
        <taxon>Strongyloides</taxon>
    </lineage>
</organism>
<proteinExistence type="predicted"/>
<sequence length="127" mass="14430">MLARARGENGMKLNFKSAYHPTEAYSKKRMDAPNMKCAEIIKQITKEYNFTSHSATKYSPMDCHFGNLYTTEVPNKQKLKNKLKVKEGEEVLAKKVGSVSKLGLKYALMKVNKRMITKLLSIKLGEV</sequence>
<accession>A0A0N5B219</accession>
<evidence type="ECO:0000313" key="2">
    <source>
        <dbReference type="WBParaSite" id="SPAL_0000012200.1"/>
    </source>
</evidence>
<dbReference type="WBParaSite" id="SPAL_0000012200.1">
    <property type="protein sequence ID" value="SPAL_0000012200.1"/>
    <property type="gene ID" value="SPAL_0000012200"/>
</dbReference>